<feature type="region of interest" description="Disordered" evidence="1">
    <location>
        <begin position="29"/>
        <end position="49"/>
    </location>
</feature>
<gene>
    <name evidence="2" type="ORF">EJ08DRAFT_694199</name>
</gene>
<evidence type="ECO:0000313" key="3">
    <source>
        <dbReference type="Proteomes" id="UP000800235"/>
    </source>
</evidence>
<accession>A0A9P4U0L9</accession>
<evidence type="ECO:0000256" key="1">
    <source>
        <dbReference type="SAM" id="MobiDB-lite"/>
    </source>
</evidence>
<feature type="compositionally biased region" description="Polar residues" evidence="1">
    <location>
        <begin position="320"/>
        <end position="330"/>
    </location>
</feature>
<feature type="compositionally biased region" description="Basic and acidic residues" evidence="1">
    <location>
        <begin position="357"/>
        <end position="379"/>
    </location>
</feature>
<dbReference type="EMBL" id="MU007019">
    <property type="protein sequence ID" value="KAF2433714.1"/>
    <property type="molecule type" value="Genomic_DNA"/>
</dbReference>
<sequence>MAELSNTAGGSAQSGRSLSYNTRIGRAPRLDSERFNGSRSTPGCQARTTPKPVTIFDSTSCTGVRNIIYAYVLKPTYCSRYPQLQAFPEILQTCRSIYREGRDMYLHNYPGRVSITFTSIRARRTVRFKHDCTNNFSRYIPSTWPATDTQRYTKDHLSDFYFPSIRRYGIITFNICIDVSDVCKIFDTYSWQEWSQLIGETLQQLCDFFTKHNDIEQTIFVQFRLIGNPPLNRHQVANTGAFHPRTWFDSEEDFVAAIVAVLTPFALINQRNPFTHLPNCLGANVSYFGDDIPGDAAVVLGHTVAEDKKKRKRLREEFSKSQAQESQVQKQRLGEESEAVTLEATPNREGPDQTLELDSKPDQDVSNENKMDGKPRDNWMDDSDEEGCRLSDVEEQYYRAVFDIFCQLNAE</sequence>
<dbReference type="Proteomes" id="UP000800235">
    <property type="component" value="Unassembled WGS sequence"/>
</dbReference>
<name>A0A9P4U0L9_9PEZI</name>
<proteinExistence type="predicted"/>
<organism evidence="2 3">
    <name type="scientific">Tothia fuscella</name>
    <dbReference type="NCBI Taxonomy" id="1048955"/>
    <lineage>
        <taxon>Eukaryota</taxon>
        <taxon>Fungi</taxon>
        <taxon>Dikarya</taxon>
        <taxon>Ascomycota</taxon>
        <taxon>Pezizomycotina</taxon>
        <taxon>Dothideomycetes</taxon>
        <taxon>Pleosporomycetidae</taxon>
        <taxon>Venturiales</taxon>
        <taxon>Cylindrosympodiaceae</taxon>
        <taxon>Tothia</taxon>
    </lineage>
</organism>
<feature type="region of interest" description="Disordered" evidence="1">
    <location>
        <begin position="315"/>
        <end position="387"/>
    </location>
</feature>
<protein>
    <submittedName>
        <fullName evidence="2">Uncharacterized protein</fullName>
    </submittedName>
</protein>
<dbReference type="AlphaFoldDB" id="A0A9P4U0L9"/>
<keyword evidence="3" id="KW-1185">Reference proteome</keyword>
<reference evidence="2" key="1">
    <citation type="journal article" date="2020" name="Stud. Mycol.">
        <title>101 Dothideomycetes genomes: a test case for predicting lifestyles and emergence of pathogens.</title>
        <authorList>
            <person name="Haridas S."/>
            <person name="Albert R."/>
            <person name="Binder M."/>
            <person name="Bloem J."/>
            <person name="Labutti K."/>
            <person name="Salamov A."/>
            <person name="Andreopoulos B."/>
            <person name="Baker S."/>
            <person name="Barry K."/>
            <person name="Bills G."/>
            <person name="Bluhm B."/>
            <person name="Cannon C."/>
            <person name="Castanera R."/>
            <person name="Culley D."/>
            <person name="Daum C."/>
            <person name="Ezra D."/>
            <person name="Gonzalez J."/>
            <person name="Henrissat B."/>
            <person name="Kuo A."/>
            <person name="Liang C."/>
            <person name="Lipzen A."/>
            <person name="Lutzoni F."/>
            <person name="Magnuson J."/>
            <person name="Mondo S."/>
            <person name="Nolan M."/>
            <person name="Ohm R."/>
            <person name="Pangilinan J."/>
            <person name="Park H.-J."/>
            <person name="Ramirez L."/>
            <person name="Alfaro M."/>
            <person name="Sun H."/>
            <person name="Tritt A."/>
            <person name="Yoshinaga Y."/>
            <person name="Zwiers L.-H."/>
            <person name="Turgeon B."/>
            <person name="Goodwin S."/>
            <person name="Spatafora J."/>
            <person name="Crous P."/>
            <person name="Grigoriev I."/>
        </authorList>
    </citation>
    <scope>NUCLEOTIDE SEQUENCE</scope>
    <source>
        <strain evidence="2">CBS 130266</strain>
    </source>
</reference>
<evidence type="ECO:0000313" key="2">
    <source>
        <dbReference type="EMBL" id="KAF2433714.1"/>
    </source>
</evidence>
<comment type="caution">
    <text evidence="2">The sequence shown here is derived from an EMBL/GenBank/DDBJ whole genome shotgun (WGS) entry which is preliminary data.</text>
</comment>
<feature type="compositionally biased region" description="Polar residues" evidence="1">
    <location>
        <begin position="37"/>
        <end position="48"/>
    </location>
</feature>